<evidence type="ECO:0000313" key="13">
    <source>
        <dbReference type="Proteomes" id="UP000325755"/>
    </source>
</evidence>
<evidence type="ECO:0000256" key="8">
    <source>
        <dbReference type="ARBA" id="ARBA00037071"/>
    </source>
</evidence>
<dbReference type="EMBL" id="CP044205">
    <property type="protein sequence ID" value="QFY42803.1"/>
    <property type="molecule type" value="Genomic_DNA"/>
</dbReference>
<evidence type="ECO:0000313" key="12">
    <source>
        <dbReference type="EMBL" id="QFY42803.1"/>
    </source>
</evidence>
<reference evidence="12 13" key="1">
    <citation type="submission" date="2019-09" db="EMBL/GenBank/DDBJ databases">
        <title>Ecophysiology of the spiral-shaped methanotroph Methylospira mobilis as revealed by the complete genome sequence.</title>
        <authorList>
            <person name="Oshkin I.Y."/>
            <person name="Dedysh S.N."/>
            <person name="Miroshnikov K."/>
            <person name="Danilova O.V."/>
            <person name="Hakobyan A."/>
            <person name="Liesack W."/>
        </authorList>
    </citation>
    <scope>NUCLEOTIDE SEQUENCE [LARGE SCALE GENOMIC DNA]</scope>
    <source>
        <strain evidence="12 13">Shm1</strain>
    </source>
</reference>
<dbReference type="PANTHER" id="PTHR47861:SF3">
    <property type="entry name" value="FKBP-TYPE PEPTIDYL-PROLYL CIS-TRANS ISOMERASE SLYD"/>
    <property type="match status" value="1"/>
</dbReference>
<dbReference type="PROSITE" id="PS50059">
    <property type="entry name" value="FKBP_PPIASE"/>
    <property type="match status" value="1"/>
</dbReference>
<name>A0A5Q0BG37_9GAMM</name>
<dbReference type="GO" id="GO:0003755">
    <property type="term" value="F:peptidyl-prolyl cis-trans isomerase activity"/>
    <property type="evidence" value="ECO:0007669"/>
    <property type="project" value="UniProtKB-UniRule"/>
</dbReference>
<dbReference type="InterPro" id="IPR046357">
    <property type="entry name" value="PPIase_dom_sf"/>
</dbReference>
<dbReference type="RefSeq" id="WP_153248795.1">
    <property type="nucleotide sequence ID" value="NZ_CP044205.1"/>
</dbReference>
<dbReference type="KEGG" id="mmob:F6R98_09370"/>
<keyword evidence="6" id="KW-0143">Chaperone</keyword>
<protein>
    <recommendedName>
        <fullName evidence="10">Peptidyl-prolyl cis-trans isomerase</fullName>
        <ecNumber evidence="10">5.2.1.8</ecNumber>
    </recommendedName>
</protein>
<dbReference type="SUPFAM" id="SSF54534">
    <property type="entry name" value="FKBP-like"/>
    <property type="match status" value="1"/>
</dbReference>
<evidence type="ECO:0000256" key="6">
    <source>
        <dbReference type="ARBA" id="ARBA00023186"/>
    </source>
</evidence>
<dbReference type="FunCoup" id="A0A5Q0BG37">
    <property type="interactions" value="431"/>
</dbReference>
<keyword evidence="4" id="KW-0963">Cytoplasm</keyword>
<dbReference type="InParanoid" id="A0A5Q0BG37"/>
<evidence type="ECO:0000256" key="1">
    <source>
        <dbReference type="ARBA" id="ARBA00000971"/>
    </source>
</evidence>
<dbReference type="GO" id="GO:0042026">
    <property type="term" value="P:protein refolding"/>
    <property type="evidence" value="ECO:0007669"/>
    <property type="project" value="UniProtKB-ARBA"/>
</dbReference>
<dbReference type="Pfam" id="PF00254">
    <property type="entry name" value="FKBP_C"/>
    <property type="match status" value="1"/>
</dbReference>
<dbReference type="Proteomes" id="UP000325755">
    <property type="component" value="Chromosome"/>
</dbReference>
<dbReference type="PANTHER" id="PTHR47861">
    <property type="entry name" value="FKBP-TYPE PEPTIDYL-PROLYL CIS-TRANS ISOMERASE SLYD"/>
    <property type="match status" value="1"/>
</dbReference>
<dbReference type="OrthoDB" id="9808891at2"/>
<keyword evidence="13" id="KW-1185">Reference proteome</keyword>
<evidence type="ECO:0000256" key="10">
    <source>
        <dbReference type="RuleBase" id="RU003915"/>
    </source>
</evidence>
<keyword evidence="5 9" id="KW-0697">Rotamase</keyword>
<feature type="domain" description="PPIase FKBP-type" evidence="11">
    <location>
        <begin position="6"/>
        <end position="83"/>
    </location>
</feature>
<dbReference type="Gene3D" id="3.10.50.40">
    <property type="match status" value="1"/>
</dbReference>
<keyword evidence="7 9" id="KW-0413">Isomerase</keyword>
<evidence type="ECO:0000256" key="3">
    <source>
        <dbReference type="ARBA" id="ARBA00006577"/>
    </source>
</evidence>
<evidence type="ECO:0000259" key="11">
    <source>
        <dbReference type="PROSITE" id="PS50059"/>
    </source>
</evidence>
<dbReference type="GO" id="GO:0005737">
    <property type="term" value="C:cytoplasm"/>
    <property type="evidence" value="ECO:0007669"/>
    <property type="project" value="UniProtKB-SubCell"/>
</dbReference>
<evidence type="ECO:0000256" key="2">
    <source>
        <dbReference type="ARBA" id="ARBA00004496"/>
    </source>
</evidence>
<comment type="function">
    <text evidence="8">Also involved in hydrogenase metallocenter assembly, probably by participating in the nickel insertion step. This function in hydrogenase biosynthesis requires chaperone activity and the presence of the metal-binding domain, but not PPIase activity.</text>
</comment>
<proteinExistence type="inferred from homology"/>
<comment type="catalytic activity">
    <reaction evidence="1 9 10">
        <text>[protein]-peptidylproline (omega=180) = [protein]-peptidylproline (omega=0)</text>
        <dbReference type="Rhea" id="RHEA:16237"/>
        <dbReference type="Rhea" id="RHEA-COMP:10747"/>
        <dbReference type="Rhea" id="RHEA-COMP:10748"/>
        <dbReference type="ChEBI" id="CHEBI:83833"/>
        <dbReference type="ChEBI" id="CHEBI:83834"/>
        <dbReference type="EC" id="5.2.1.8"/>
    </reaction>
</comment>
<dbReference type="InterPro" id="IPR001179">
    <property type="entry name" value="PPIase_FKBP_dom"/>
</dbReference>
<accession>A0A5Q0BG37</accession>
<evidence type="ECO:0000256" key="7">
    <source>
        <dbReference type="ARBA" id="ARBA00023235"/>
    </source>
</evidence>
<evidence type="ECO:0000256" key="5">
    <source>
        <dbReference type="ARBA" id="ARBA00023110"/>
    </source>
</evidence>
<gene>
    <name evidence="12" type="ORF">F6R98_09370</name>
</gene>
<comment type="subcellular location">
    <subcellularLocation>
        <location evidence="2">Cytoplasm</location>
    </subcellularLocation>
</comment>
<evidence type="ECO:0000256" key="4">
    <source>
        <dbReference type="ARBA" id="ARBA00022490"/>
    </source>
</evidence>
<dbReference type="AlphaFoldDB" id="A0A5Q0BG37"/>
<comment type="similarity">
    <text evidence="3 10">Belongs to the FKBP-type PPIase family.</text>
</comment>
<evidence type="ECO:0000256" key="9">
    <source>
        <dbReference type="PROSITE-ProRule" id="PRU00277"/>
    </source>
</evidence>
<sequence length="160" mass="17210">MQIAPQKVVLIHYTLTDEAGEVLDSSEGNDPLAFIQGAGNIISGLERALEGKTAGERLNVRVEPEDAYGVRDDELIQSVPSTAFEGVENIEPGMQFHAETQEGLQMVTVLAVEGDEVVLDGNHPLAGIPLHFDVEIVEVRDASEAELEHGHVHGPGGHHH</sequence>
<dbReference type="EC" id="5.2.1.8" evidence="10"/>
<organism evidence="12 13">
    <name type="scientific">Candidatus Methylospira mobilis</name>
    <dbReference type="NCBI Taxonomy" id="1808979"/>
    <lineage>
        <taxon>Bacteria</taxon>
        <taxon>Pseudomonadati</taxon>
        <taxon>Pseudomonadota</taxon>
        <taxon>Gammaproteobacteria</taxon>
        <taxon>Methylococcales</taxon>
        <taxon>Methylococcaceae</taxon>
        <taxon>Candidatus Methylospira</taxon>
    </lineage>
</organism>